<dbReference type="PROSITE" id="PS51716">
    <property type="entry name" value="G_IRG"/>
    <property type="match status" value="1"/>
</dbReference>
<feature type="domain" description="IRG-type G" evidence="5">
    <location>
        <begin position="140"/>
        <end position="322"/>
    </location>
</feature>
<dbReference type="PANTHER" id="PTHR32341">
    <property type="entry name" value="INTERFERON-INDUCIBLE GTPASE"/>
    <property type="match status" value="1"/>
</dbReference>
<dbReference type="GeneID" id="101837503"/>
<evidence type="ECO:0000256" key="2">
    <source>
        <dbReference type="ARBA" id="ARBA00022741"/>
    </source>
</evidence>
<keyword evidence="3" id="KW-0378">Hydrolase</keyword>
<keyword evidence="2" id="KW-0547">Nucleotide-binding</keyword>
<comment type="similarity">
    <text evidence="1">Belongs to the TRAFAC class dynamin-like GTPase superfamily. IRG family.</text>
</comment>
<dbReference type="RefSeq" id="XP_040604637.1">
    <property type="nucleotide sequence ID" value="XM_040748703.1"/>
</dbReference>
<evidence type="ECO:0000313" key="6">
    <source>
        <dbReference type="Proteomes" id="UP000886700"/>
    </source>
</evidence>
<dbReference type="CDD" id="cd04104">
    <property type="entry name" value="p47_IIGP_like"/>
    <property type="match status" value="1"/>
</dbReference>
<dbReference type="InterPro" id="IPR051515">
    <property type="entry name" value="IRG"/>
</dbReference>
<dbReference type="SUPFAM" id="SSF52540">
    <property type="entry name" value="P-loop containing nucleoside triphosphate hydrolases"/>
    <property type="match status" value="1"/>
</dbReference>
<evidence type="ECO:0000259" key="5">
    <source>
        <dbReference type="PROSITE" id="PS51716"/>
    </source>
</evidence>
<evidence type="ECO:0000313" key="7">
    <source>
        <dbReference type="RefSeq" id="XP_040604637.1"/>
    </source>
</evidence>
<dbReference type="InterPro" id="IPR007743">
    <property type="entry name" value="Immunity-related_GTPase-like"/>
</dbReference>
<gene>
    <name evidence="7" type="primary">LOC101837503</name>
</gene>
<keyword evidence="4" id="KW-0342">GTP-binding</keyword>
<dbReference type="Gene3D" id="3.40.50.300">
    <property type="entry name" value="P-loop containing nucleotide triphosphate hydrolases"/>
    <property type="match status" value="1"/>
</dbReference>
<name>A0ABM2XPI2_MESAU</name>
<organism evidence="6 7">
    <name type="scientific">Mesocricetus auratus</name>
    <name type="common">Golden hamster</name>
    <dbReference type="NCBI Taxonomy" id="10036"/>
    <lineage>
        <taxon>Eukaryota</taxon>
        <taxon>Metazoa</taxon>
        <taxon>Chordata</taxon>
        <taxon>Craniata</taxon>
        <taxon>Vertebrata</taxon>
        <taxon>Euteleostomi</taxon>
        <taxon>Mammalia</taxon>
        <taxon>Eutheria</taxon>
        <taxon>Euarchontoglires</taxon>
        <taxon>Glires</taxon>
        <taxon>Rodentia</taxon>
        <taxon>Myomorpha</taxon>
        <taxon>Muroidea</taxon>
        <taxon>Cricetidae</taxon>
        <taxon>Cricetinae</taxon>
        <taxon>Mesocricetus</taxon>
    </lineage>
</organism>
<keyword evidence="6" id="KW-1185">Reference proteome</keyword>
<dbReference type="PANTHER" id="PTHR32341:SF15">
    <property type="entry name" value="INTERFERON-GAMMA-INDUCIBLE GTPASE 10-RELATED"/>
    <property type="match status" value="1"/>
</dbReference>
<dbReference type="Pfam" id="PF05049">
    <property type="entry name" value="IIGP"/>
    <property type="match status" value="1"/>
</dbReference>
<sequence>MFLEVATLQCCGSLPLLADLVRAGQQLGINLRLFKHSSALSAVVTQVQHTWISKSNLQQPRTVSSLYVSFAATMGQSSSTTDTNAHNMASSLNAFFKTFKMESKVISEEIISSIQSFVQEGDIQKTISAINDALAAIENAPLSIAVTGETGAGKSTFINALRGIGHEESESAKSGVVETTMQRTKYTHPKFPNVTIWDLPGVGSTKFKPEKYLKEMKFQEYDFFLIISATRFKENDGQLAKAIEKMKKNFYFVRTKIDSDLWNQKRCTPKTYDEEKLLESIRTTCVEKLQEAKVASTRVFLVSSVEVAQFDFPRLESTLLKELPAHKRHIFMQCIPSMTEAAIDRRKDVLRQKIWLEALKFGASATIPMMCFFKDEVQELEKTLIHYRSCFGLDDKSLENIARDFSLPVEELESTLKSPRLLSCEMDESVGDKLMKYLEKIFAVTGGFVATGLYFRKSYYLQNYFLDVVTDDAKILLKKKVFLEEHEDSEEGCKDGENKAAGLGLS</sequence>
<accession>A0ABM2XPI2</accession>
<protein>
    <submittedName>
        <fullName evidence="7">T-cell-specific guanine nucleotide triphosphate-binding protein 2 isoform X1</fullName>
    </submittedName>
</protein>
<dbReference type="Proteomes" id="UP000886700">
    <property type="component" value="Unplaced"/>
</dbReference>
<dbReference type="InterPro" id="IPR027417">
    <property type="entry name" value="P-loop_NTPase"/>
</dbReference>
<evidence type="ECO:0000256" key="4">
    <source>
        <dbReference type="ARBA" id="ARBA00023134"/>
    </source>
</evidence>
<evidence type="ECO:0000256" key="3">
    <source>
        <dbReference type="ARBA" id="ARBA00022801"/>
    </source>
</evidence>
<reference evidence="7" key="1">
    <citation type="submission" date="2025-08" db="UniProtKB">
        <authorList>
            <consortium name="RefSeq"/>
        </authorList>
    </citation>
    <scope>IDENTIFICATION</scope>
    <source>
        <tissue evidence="7">Liver</tissue>
    </source>
</reference>
<proteinExistence type="inferred from homology"/>
<dbReference type="InterPro" id="IPR030385">
    <property type="entry name" value="G_IRG_dom"/>
</dbReference>
<evidence type="ECO:0000256" key="1">
    <source>
        <dbReference type="ARBA" id="ARBA00005429"/>
    </source>
</evidence>